<feature type="transmembrane region" description="Helical" evidence="2">
    <location>
        <begin position="59"/>
        <end position="77"/>
    </location>
</feature>
<keyword evidence="2" id="KW-0812">Transmembrane</keyword>
<dbReference type="SUPFAM" id="SSF103473">
    <property type="entry name" value="MFS general substrate transporter"/>
    <property type="match status" value="1"/>
</dbReference>
<dbReference type="Gene3D" id="1.20.1250.20">
    <property type="entry name" value="MFS general substrate transporter like domains"/>
    <property type="match status" value="1"/>
</dbReference>
<comment type="caution">
    <text evidence="3">The sequence shown here is derived from an EMBL/GenBank/DDBJ whole genome shotgun (WGS) entry which is preliminary data.</text>
</comment>
<evidence type="ECO:0000256" key="2">
    <source>
        <dbReference type="SAM" id="Phobius"/>
    </source>
</evidence>
<feature type="transmembrane region" description="Helical" evidence="2">
    <location>
        <begin position="149"/>
        <end position="168"/>
    </location>
</feature>
<gene>
    <name evidence="3" type="ORF">OU682_19490</name>
</gene>
<sequence>VGVPHGPIQRAEGNGGKAGSAGEPESRDLMVAARRWPVVSSLGIVQILAWGSSYSLMTVLAAGCALLAAGLVICATAPGLPAFYLGWCTIGFGMSAGLHDLALATLSRLYKEQARSATTAQTLWGRFASTVSWPGSRWLPAQGDWRGTVATYAVLRLLVSLLLILCLVPKEPRTRSKSVVKHWRAWLQCSPPDARFAKEAGYQLGAGSVQVTAPNPFAIRRVRI</sequence>
<keyword evidence="2" id="KW-0472">Membrane</keyword>
<dbReference type="EMBL" id="JAPTYD010000051">
    <property type="protein sequence ID" value="MCZ0963783.1"/>
    <property type="molecule type" value="Genomic_DNA"/>
</dbReference>
<reference evidence="3" key="1">
    <citation type="submission" date="2022-12" db="EMBL/GenBank/DDBJ databases">
        <title>Paracoccus sp. EF6 isolated from a lake water.</title>
        <authorList>
            <person name="Liu H."/>
        </authorList>
    </citation>
    <scope>NUCLEOTIDE SEQUENCE</scope>
    <source>
        <strain evidence="3">EF6</strain>
    </source>
</reference>
<evidence type="ECO:0000313" key="4">
    <source>
        <dbReference type="Proteomes" id="UP001149822"/>
    </source>
</evidence>
<feature type="region of interest" description="Disordered" evidence="1">
    <location>
        <begin position="1"/>
        <end position="24"/>
    </location>
</feature>
<evidence type="ECO:0000256" key="1">
    <source>
        <dbReference type="SAM" id="MobiDB-lite"/>
    </source>
</evidence>
<proteinExistence type="predicted"/>
<organism evidence="3 4">
    <name type="scientific">Paracoccus benzoatiresistens</name>
    <dbReference type="NCBI Taxonomy" id="2997341"/>
    <lineage>
        <taxon>Bacteria</taxon>
        <taxon>Pseudomonadati</taxon>
        <taxon>Pseudomonadota</taxon>
        <taxon>Alphaproteobacteria</taxon>
        <taxon>Rhodobacterales</taxon>
        <taxon>Paracoccaceae</taxon>
        <taxon>Paracoccus</taxon>
    </lineage>
</organism>
<protein>
    <recommendedName>
        <fullName evidence="5">MFS transporter</fullName>
    </recommendedName>
</protein>
<keyword evidence="2" id="KW-1133">Transmembrane helix</keyword>
<accession>A0ABT4J9H2</accession>
<feature type="transmembrane region" description="Helical" evidence="2">
    <location>
        <begin position="84"/>
        <end position="106"/>
    </location>
</feature>
<name>A0ABT4J9H2_9RHOB</name>
<feature type="non-terminal residue" evidence="3">
    <location>
        <position position="1"/>
    </location>
</feature>
<evidence type="ECO:0008006" key="5">
    <source>
        <dbReference type="Google" id="ProtNLM"/>
    </source>
</evidence>
<dbReference type="Proteomes" id="UP001149822">
    <property type="component" value="Unassembled WGS sequence"/>
</dbReference>
<evidence type="ECO:0000313" key="3">
    <source>
        <dbReference type="EMBL" id="MCZ0963783.1"/>
    </source>
</evidence>
<keyword evidence="4" id="KW-1185">Reference proteome</keyword>
<dbReference type="InterPro" id="IPR036259">
    <property type="entry name" value="MFS_trans_sf"/>
</dbReference>